<reference evidence="2" key="1">
    <citation type="submission" date="2023-01" db="EMBL/GenBank/DDBJ databases">
        <title>The growth and conidiation of Purpureocillium lavendulum are regulated by nitrogen source and histone H3K14 acetylation.</title>
        <authorList>
            <person name="Tang P."/>
            <person name="Han J."/>
            <person name="Zhang C."/>
            <person name="Tang P."/>
            <person name="Qi F."/>
            <person name="Zhang K."/>
            <person name="Liang L."/>
        </authorList>
    </citation>
    <scope>NUCLEOTIDE SEQUENCE</scope>
    <source>
        <strain evidence="2">YMF1.00683</strain>
    </source>
</reference>
<protein>
    <recommendedName>
        <fullName evidence="1">2EXR domain-containing protein</fullName>
    </recommendedName>
</protein>
<gene>
    <name evidence="2" type="ORF">O9K51_08505</name>
</gene>
<feature type="domain" description="2EXR" evidence="1">
    <location>
        <begin position="11"/>
        <end position="114"/>
    </location>
</feature>
<dbReference type="EMBL" id="JAQHRD010000007">
    <property type="protein sequence ID" value="KAJ6439098.1"/>
    <property type="molecule type" value="Genomic_DNA"/>
</dbReference>
<dbReference type="Pfam" id="PF20150">
    <property type="entry name" value="2EXR"/>
    <property type="match status" value="1"/>
</dbReference>
<dbReference type="AlphaFoldDB" id="A0AB34FJH4"/>
<evidence type="ECO:0000259" key="1">
    <source>
        <dbReference type="Pfam" id="PF20150"/>
    </source>
</evidence>
<comment type="caution">
    <text evidence="2">The sequence shown here is derived from an EMBL/GenBank/DDBJ whole genome shotgun (WGS) entry which is preliminary data.</text>
</comment>
<dbReference type="InterPro" id="IPR045518">
    <property type="entry name" value="2EXR"/>
</dbReference>
<dbReference type="Proteomes" id="UP001163105">
    <property type="component" value="Unassembled WGS sequence"/>
</dbReference>
<sequence length="166" mass="19081">MQTKVTGNPSFSHFRDLPSELRTRIWECHCSSLNPTTSLVLGVKIAPLPDNSQCHTVYGTQQLESFYEEILSLTLVYRETRDLVKAYLPDTLGVRFGDDALPRRIRFKKTRDIIFLEEFAPILSIHDEQGPVHYEIMNFAEKLRLSQSIDASFESRTIAAYYSCCI</sequence>
<evidence type="ECO:0000313" key="2">
    <source>
        <dbReference type="EMBL" id="KAJ6439098.1"/>
    </source>
</evidence>
<name>A0AB34FJH4_9HYPO</name>
<organism evidence="2 3">
    <name type="scientific">Purpureocillium lavendulum</name>
    <dbReference type="NCBI Taxonomy" id="1247861"/>
    <lineage>
        <taxon>Eukaryota</taxon>
        <taxon>Fungi</taxon>
        <taxon>Dikarya</taxon>
        <taxon>Ascomycota</taxon>
        <taxon>Pezizomycotina</taxon>
        <taxon>Sordariomycetes</taxon>
        <taxon>Hypocreomycetidae</taxon>
        <taxon>Hypocreales</taxon>
        <taxon>Ophiocordycipitaceae</taxon>
        <taxon>Purpureocillium</taxon>
    </lineage>
</organism>
<accession>A0AB34FJH4</accession>
<keyword evidence="3" id="KW-1185">Reference proteome</keyword>
<proteinExistence type="predicted"/>
<evidence type="ECO:0000313" key="3">
    <source>
        <dbReference type="Proteomes" id="UP001163105"/>
    </source>
</evidence>